<protein>
    <submittedName>
        <fullName evidence="1">Uncharacterized protein</fullName>
    </submittedName>
</protein>
<sequence length="205" mass="22849">MSKGTASRIRHPLLLAHRTPTPVRLMVTTGIVLLGYQSQPPRRLLRQNLQPPHPGNASRTVTIGTARPVLQSRQHLHQLRQTRQLQQELGNASPMATIGTVHPVLQSRQHLHQLRQIRQRQQELGNASPTAIIGIARPGSQSQRRLRRLRKLFPRDPASVNRMATIGTVHPECPNRPIPRRQLRKVLGMARSVSPTGITGTALPA</sequence>
<evidence type="ECO:0000313" key="2">
    <source>
        <dbReference type="Proteomes" id="UP000078237"/>
    </source>
</evidence>
<dbReference type="VEuPathDB" id="FungiDB:MMYC01_206706"/>
<evidence type="ECO:0000313" key="1">
    <source>
        <dbReference type="EMBL" id="KXX77759.1"/>
    </source>
</evidence>
<organism evidence="1 2">
    <name type="scientific">Madurella mycetomatis</name>
    <dbReference type="NCBI Taxonomy" id="100816"/>
    <lineage>
        <taxon>Eukaryota</taxon>
        <taxon>Fungi</taxon>
        <taxon>Dikarya</taxon>
        <taxon>Ascomycota</taxon>
        <taxon>Pezizomycotina</taxon>
        <taxon>Sordariomycetes</taxon>
        <taxon>Sordariomycetidae</taxon>
        <taxon>Sordariales</taxon>
        <taxon>Sordariales incertae sedis</taxon>
        <taxon>Madurella</taxon>
    </lineage>
</organism>
<keyword evidence="2" id="KW-1185">Reference proteome</keyword>
<comment type="caution">
    <text evidence="1">The sequence shown here is derived from an EMBL/GenBank/DDBJ whole genome shotgun (WGS) entry which is preliminary data.</text>
</comment>
<dbReference type="Proteomes" id="UP000078237">
    <property type="component" value="Unassembled WGS sequence"/>
</dbReference>
<proteinExistence type="predicted"/>
<name>A0A175W2S9_9PEZI</name>
<dbReference type="AlphaFoldDB" id="A0A175W2S9"/>
<accession>A0A175W2S9</accession>
<gene>
    <name evidence="1" type="ORF">MMYC01_206706</name>
</gene>
<dbReference type="EMBL" id="LCTW02000147">
    <property type="protein sequence ID" value="KXX77759.1"/>
    <property type="molecule type" value="Genomic_DNA"/>
</dbReference>
<reference evidence="1 2" key="1">
    <citation type="journal article" date="2016" name="Genome Announc.">
        <title>Genome Sequence of Madurella mycetomatis mm55, Isolated from a Human Mycetoma Case in Sudan.</title>
        <authorList>
            <person name="Smit S."/>
            <person name="Derks M.F."/>
            <person name="Bervoets S."/>
            <person name="Fahal A."/>
            <person name="van Leeuwen W."/>
            <person name="van Belkum A."/>
            <person name="van de Sande W.W."/>
        </authorList>
    </citation>
    <scope>NUCLEOTIDE SEQUENCE [LARGE SCALE GENOMIC DNA]</scope>
    <source>
        <strain evidence="2">mm55</strain>
    </source>
</reference>